<feature type="transmembrane region" description="Helical" evidence="9">
    <location>
        <begin position="28"/>
        <end position="49"/>
    </location>
</feature>
<evidence type="ECO:0000256" key="7">
    <source>
        <dbReference type="PROSITE-ProRule" id="PRU00473"/>
    </source>
</evidence>
<evidence type="ECO:0000256" key="3">
    <source>
        <dbReference type="ARBA" id="ARBA00022475"/>
    </source>
</evidence>
<feature type="region of interest" description="Disordered" evidence="8">
    <location>
        <begin position="268"/>
        <end position="287"/>
    </location>
</feature>
<keyword evidence="4 9" id="KW-0812">Transmembrane</keyword>
<protein>
    <submittedName>
        <fullName evidence="11">Chemotaxis protein MotB</fullName>
    </submittedName>
</protein>
<evidence type="ECO:0000256" key="6">
    <source>
        <dbReference type="ARBA" id="ARBA00023136"/>
    </source>
</evidence>
<dbReference type="Proteomes" id="UP000199556">
    <property type="component" value="Unassembled WGS sequence"/>
</dbReference>
<organism evidence="11 12">
    <name type="scientific">Ectothiorhodospira mobilis</name>
    <dbReference type="NCBI Taxonomy" id="195064"/>
    <lineage>
        <taxon>Bacteria</taxon>
        <taxon>Pseudomonadati</taxon>
        <taxon>Pseudomonadota</taxon>
        <taxon>Gammaproteobacteria</taxon>
        <taxon>Chromatiales</taxon>
        <taxon>Ectothiorhodospiraceae</taxon>
        <taxon>Ectothiorhodospira</taxon>
    </lineage>
</organism>
<evidence type="ECO:0000256" key="4">
    <source>
        <dbReference type="ARBA" id="ARBA00022692"/>
    </source>
</evidence>
<feature type="domain" description="OmpA-like" evidence="10">
    <location>
        <begin position="145"/>
        <end position="263"/>
    </location>
</feature>
<dbReference type="AlphaFoldDB" id="A0A1I4RT77"/>
<dbReference type="Pfam" id="PF00691">
    <property type="entry name" value="OmpA"/>
    <property type="match status" value="1"/>
</dbReference>
<proteinExistence type="inferred from homology"/>
<dbReference type="SUPFAM" id="SSF103088">
    <property type="entry name" value="OmpA-like"/>
    <property type="match status" value="1"/>
</dbReference>
<dbReference type="InterPro" id="IPR050330">
    <property type="entry name" value="Bact_OuterMem_StrucFunc"/>
</dbReference>
<dbReference type="NCBIfam" id="NF006548">
    <property type="entry name" value="PRK09041.1"/>
    <property type="match status" value="1"/>
</dbReference>
<dbReference type="CDD" id="cd07185">
    <property type="entry name" value="OmpA_C-like"/>
    <property type="match status" value="1"/>
</dbReference>
<evidence type="ECO:0000313" key="12">
    <source>
        <dbReference type="Proteomes" id="UP000199556"/>
    </source>
</evidence>
<evidence type="ECO:0000256" key="5">
    <source>
        <dbReference type="ARBA" id="ARBA00022989"/>
    </source>
</evidence>
<dbReference type="InterPro" id="IPR025713">
    <property type="entry name" value="MotB-like_N_dom"/>
</dbReference>
<feature type="compositionally biased region" description="Acidic residues" evidence="8">
    <location>
        <begin position="93"/>
        <end position="102"/>
    </location>
</feature>
<comment type="similarity">
    <text evidence="2">Belongs to the MotB family.</text>
</comment>
<evidence type="ECO:0000256" key="1">
    <source>
        <dbReference type="ARBA" id="ARBA00004162"/>
    </source>
</evidence>
<reference evidence="11 12" key="1">
    <citation type="submission" date="2016-10" db="EMBL/GenBank/DDBJ databases">
        <authorList>
            <person name="de Groot N.N."/>
        </authorList>
    </citation>
    <scope>NUCLEOTIDE SEQUENCE [LARGE SCALE GENOMIC DNA]</scope>
    <source>
        <strain evidence="11 12">DSM 4180</strain>
    </source>
</reference>
<keyword evidence="6 7" id="KW-0472">Membrane</keyword>
<accession>A0A1I4RT77</accession>
<dbReference type="PANTHER" id="PTHR30329:SF21">
    <property type="entry name" value="LIPOPROTEIN YIAD-RELATED"/>
    <property type="match status" value="1"/>
</dbReference>
<gene>
    <name evidence="11" type="ORF">SAMN05421721_10988</name>
</gene>
<sequence>MAGEEKKQPIVIKRIVKKDGHHGGAWKIAFADFAIAMMAFFLLLWILAFTDEIQKAAISEYFQNPSAAMGISPTPPHPTEGSGTSPSIIDFEGAVEPEDPESAQERRDEARLESLMEVLEEALEKSQALKPFKDQLLLDITPEGLRIQIVDRENRPMFDLGSGQLKDYSRDILEELGGIINRVPNRISITGHTDTRRFPQEDYTNWELSTDRANAARRALIAGGMEEDKVARVVGLGSTVLFDKADPQNPINRRISIIVLNRQAEEAMREQSSVEYGGSQTPMPSSP</sequence>
<feature type="region of interest" description="Disordered" evidence="8">
    <location>
        <begin position="69"/>
        <end position="107"/>
    </location>
</feature>
<dbReference type="OrthoDB" id="9809186at2"/>
<evidence type="ECO:0000256" key="2">
    <source>
        <dbReference type="ARBA" id="ARBA00008914"/>
    </source>
</evidence>
<feature type="compositionally biased region" description="Polar residues" evidence="8">
    <location>
        <begin position="270"/>
        <end position="287"/>
    </location>
</feature>
<evidence type="ECO:0000256" key="9">
    <source>
        <dbReference type="SAM" id="Phobius"/>
    </source>
</evidence>
<keyword evidence="12" id="KW-1185">Reference proteome</keyword>
<dbReference type="STRING" id="195064.SAMN05421721_10988"/>
<evidence type="ECO:0000259" key="10">
    <source>
        <dbReference type="PROSITE" id="PS51123"/>
    </source>
</evidence>
<dbReference type="InterPro" id="IPR036737">
    <property type="entry name" value="OmpA-like_sf"/>
</dbReference>
<dbReference type="PANTHER" id="PTHR30329">
    <property type="entry name" value="STATOR ELEMENT OF FLAGELLAR MOTOR COMPLEX"/>
    <property type="match status" value="1"/>
</dbReference>
<evidence type="ECO:0000256" key="8">
    <source>
        <dbReference type="SAM" id="MobiDB-lite"/>
    </source>
</evidence>
<name>A0A1I4RT77_ECTMO</name>
<dbReference type="EMBL" id="FOUO01000009">
    <property type="protein sequence ID" value="SFM55445.1"/>
    <property type="molecule type" value="Genomic_DNA"/>
</dbReference>
<keyword evidence="3" id="KW-1003">Cell membrane</keyword>
<dbReference type="Pfam" id="PF13677">
    <property type="entry name" value="MotB_plug"/>
    <property type="match status" value="1"/>
</dbReference>
<comment type="subcellular location">
    <subcellularLocation>
        <location evidence="1">Cell membrane</location>
        <topology evidence="1">Single-pass membrane protein</topology>
    </subcellularLocation>
</comment>
<dbReference type="Gene3D" id="3.30.1330.60">
    <property type="entry name" value="OmpA-like domain"/>
    <property type="match status" value="1"/>
</dbReference>
<evidence type="ECO:0000313" key="11">
    <source>
        <dbReference type="EMBL" id="SFM55445.1"/>
    </source>
</evidence>
<dbReference type="PROSITE" id="PS51123">
    <property type="entry name" value="OMPA_2"/>
    <property type="match status" value="1"/>
</dbReference>
<keyword evidence="5 9" id="KW-1133">Transmembrane helix</keyword>
<dbReference type="RefSeq" id="WP_090485729.1">
    <property type="nucleotide sequence ID" value="NZ_FOUO01000009.1"/>
</dbReference>
<dbReference type="InterPro" id="IPR006665">
    <property type="entry name" value="OmpA-like"/>
</dbReference>
<dbReference type="GO" id="GO:0005886">
    <property type="term" value="C:plasma membrane"/>
    <property type="evidence" value="ECO:0007669"/>
    <property type="project" value="UniProtKB-SubCell"/>
</dbReference>